<keyword evidence="3 5" id="KW-1133">Transmembrane helix</keyword>
<keyword evidence="2 5" id="KW-0812">Transmembrane</keyword>
<accession>A0A5C1QNK6</accession>
<dbReference type="Pfam" id="PF02361">
    <property type="entry name" value="CbiQ"/>
    <property type="match status" value="1"/>
</dbReference>
<dbReference type="KEGG" id="ock:EXM22_17455"/>
<reference evidence="6 7" key="1">
    <citation type="submission" date="2019-02" db="EMBL/GenBank/DDBJ databases">
        <title>Complete Genome Sequence and Methylome Analysis of free living Spirochaetas.</title>
        <authorList>
            <person name="Fomenkov A."/>
            <person name="Dubinina G."/>
            <person name="Leshcheva N."/>
            <person name="Mikheeva N."/>
            <person name="Grabovich M."/>
            <person name="Vincze T."/>
            <person name="Roberts R.J."/>
        </authorList>
    </citation>
    <scope>NUCLEOTIDE SEQUENCE [LARGE SCALE GENOMIC DNA]</scope>
    <source>
        <strain evidence="6 7">K2</strain>
    </source>
</reference>
<gene>
    <name evidence="6" type="ORF">EXM22_17455</name>
</gene>
<dbReference type="GO" id="GO:0005886">
    <property type="term" value="C:plasma membrane"/>
    <property type="evidence" value="ECO:0007669"/>
    <property type="project" value="TreeGrafter"/>
</dbReference>
<dbReference type="RefSeq" id="WP_149487758.1">
    <property type="nucleotide sequence ID" value="NZ_CP036150.1"/>
</dbReference>
<dbReference type="Proteomes" id="UP000324209">
    <property type="component" value="Chromosome"/>
</dbReference>
<evidence type="ECO:0000313" key="6">
    <source>
        <dbReference type="EMBL" id="QEN09685.1"/>
    </source>
</evidence>
<evidence type="ECO:0000256" key="2">
    <source>
        <dbReference type="ARBA" id="ARBA00022692"/>
    </source>
</evidence>
<evidence type="ECO:0000313" key="7">
    <source>
        <dbReference type="Proteomes" id="UP000324209"/>
    </source>
</evidence>
<protein>
    <submittedName>
        <fullName evidence="6">Energy-coupling factor transporter transmembrane protein EcfT</fullName>
    </submittedName>
</protein>
<keyword evidence="7" id="KW-1185">Reference proteome</keyword>
<keyword evidence="4 5" id="KW-0472">Membrane</keyword>
<feature type="transmembrane region" description="Helical" evidence="5">
    <location>
        <begin position="78"/>
        <end position="97"/>
    </location>
</feature>
<feature type="transmembrane region" description="Helical" evidence="5">
    <location>
        <begin position="49"/>
        <end position="66"/>
    </location>
</feature>
<sequence>MNDFEILHNLSMGQYKPGNTVIHNLNPALKIMALLVLMGMVFFSPLIPQMPLLFFLLVIFARLARLKLRFLLKGVRPVLPFLLLIALIQMFLIPRFYQTEALLHFYSWELHPEDLLFTGKLFGRFFCLFLLFTLFTSVTTVSEISHGAEILFRPLGRKKGLSHDLSLVITITFRFIPILAMEAEHITKAQASRGGSFGTWKMGLIKKMRLYIPLVIPLFVAALERAEILVEAMEARCYEPGKERSRLAEYPWTVGDTRALVFLILGFLLLLLSRFLISIGGSNVRF</sequence>
<dbReference type="PANTHER" id="PTHR33514:SF13">
    <property type="entry name" value="PROTEIN ABCI12, CHLOROPLASTIC"/>
    <property type="match status" value="1"/>
</dbReference>
<dbReference type="OrthoDB" id="8075495at2"/>
<evidence type="ECO:0000256" key="4">
    <source>
        <dbReference type="ARBA" id="ARBA00023136"/>
    </source>
</evidence>
<comment type="subcellular location">
    <subcellularLocation>
        <location evidence="1">Membrane</location>
        <topology evidence="1">Multi-pass membrane protein</topology>
    </subcellularLocation>
</comment>
<dbReference type="AlphaFoldDB" id="A0A5C1QNK6"/>
<name>A0A5C1QNK6_9SPIO</name>
<feature type="transmembrane region" description="Helical" evidence="5">
    <location>
        <begin position="21"/>
        <end position="43"/>
    </location>
</feature>
<evidence type="ECO:0000256" key="1">
    <source>
        <dbReference type="ARBA" id="ARBA00004141"/>
    </source>
</evidence>
<evidence type="ECO:0000256" key="3">
    <source>
        <dbReference type="ARBA" id="ARBA00022989"/>
    </source>
</evidence>
<proteinExistence type="predicted"/>
<dbReference type="EMBL" id="CP036150">
    <property type="protein sequence ID" value="QEN09685.1"/>
    <property type="molecule type" value="Genomic_DNA"/>
</dbReference>
<evidence type="ECO:0000256" key="5">
    <source>
        <dbReference type="SAM" id="Phobius"/>
    </source>
</evidence>
<dbReference type="CDD" id="cd16914">
    <property type="entry name" value="EcfT"/>
    <property type="match status" value="1"/>
</dbReference>
<dbReference type="InterPro" id="IPR003339">
    <property type="entry name" value="ABC/ECF_trnsptr_transmembrane"/>
</dbReference>
<feature type="transmembrane region" description="Helical" evidence="5">
    <location>
        <begin position="117"/>
        <end position="135"/>
    </location>
</feature>
<organism evidence="6 7">
    <name type="scientific">Oceanispirochaeta crateris</name>
    <dbReference type="NCBI Taxonomy" id="2518645"/>
    <lineage>
        <taxon>Bacteria</taxon>
        <taxon>Pseudomonadati</taxon>
        <taxon>Spirochaetota</taxon>
        <taxon>Spirochaetia</taxon>
        <taxon>Spirochaetales</taxon>
        <taxon>Spirochaetaceae</taxon>
        <taxon>Oceanispirochaeta</taxon>
    </lineage>
</organism>
<feature type="transmembrane region" description="Helical" evidence="5">
    <location>
        <begin position="259"/>
        <end position="277"/>
    </location>
</feature>
<dbReference type="PANTHER" id="PTHR33514">
    <property type="entry name" value="PROTEIN ABCI12, CHLOROPLASTIC"/>
    <property type="match status" value="1"/>
</dbReference>